<feature type="domain" description="B3/B4 tRNA-binding" evidence="1">
    <location>
        <begin position="64"/>
        <end position="219"/>
    </location>
</feature>
<protein>
    <submittedName>
        <fullName evidence="2">Phenylalanine--tRNA ligase beta subunit-related protein</fullName>
    </submittedName>
</protein>
<sequence>MPLSLDIGELVPAFPDFSAALVVAEGLSIPAERPEALDAEIRRREAECRERWGGTELSAIPGVAAWRAAYRAFGIKKTSYRCSVERIVKNVLAGRELPRINAFVDAYNAVSLAHVLCVGADDVDRIEPPLAFRYSRPGDSFVDMAAEPGEDPNDPPKPGEVVYADARHVLCRRWNWRQDARTLVTPQTTGAVVTLQANGVGDPLAAADDLARLLRDSCGGACRVAVVSAASPRVSL</sequence>
<proteinExistence type="predicted"/>
<evidence type="ECO:0000313" key="3">
    <source>
        <dbReference type="Proteomes" id="UP001205890"/>
    </source>
</evidence>
<dbReference type="RefSeq" id="WP_254737831.1">
    <property type="nucleotide sequence ID" value="NZ_JANCLU010000001.1"/>
</dbReference>
<keyword evidence="3" id="KW-1185">Reference proteome</keyword>
<reference evidence="2 3" key="1">
    <citation type="submission" date="2022-07" db="EMBL/GenBank/DDBJ databases">
        <authorList>
            <person name="Li W.-J."/>
            <person name="Deng Q.-Q."/>
        </authorList>
    </citation>
    <scope>NUCLEOTIDE SEQUENCE [LARGE SCALE GENOMIC DNA]</scope>
    <source>
        <strain evidence="2 3">SYSU M60028</strain>
    </source>
</reference>
<dbReference type="Proteomes" id="UP001205890">
    <property type="component" value="Unassembled WGS sequence"/>
</dbReference>
<organism evidence="2 3">
    <name type="scientific">Alsobacter ponti</name>
    <dbReference type="NCBI Taxonomy" id="2962936"/>
    <lineage>
        <taxon>Bacteria</taxon>
        <taxon>Pseudomonadati</taxon>
        <taxon>Pseudomonadota</taxon>
        <taxon>Alphaproteobacteria</taxon>
        <taxon>Hyphomicrobiales</taxon>
        <taxon>Alsobacteraceae</taxon>
        <taxon>Alsobacter</taxon>
    </lineage>
</organism>
<gene>
    <name evidence="2" type="ORF">NK718_01405</name>
</gene>
<dbReference type="Pfam" id="PF03483">
    <property type="entry name" value="B3_4"/>
    <property type="match status" value="1"/>
</dbReference>
<dbReference type="PANTHER" id="PTHR39209">
    <property type="match status" value="1"/>
</dbReference>
<dbReference type="SMART" id="SM00873">
    <property type="entry name" value="B3_4"/>
    <property type="match status" value="1"/>
</dbReference>
<evidence type="ECO:0000313" key="2">
    <source>
        <dbReference type="EMBL" id="MCP8937162.1"/>
    </source>
</evidence>
<dbReference type="EMBL" id="JANCLU010000001">
    <property type="protein sequence ID" value="MCP8937162.1"/>
    <property type="molecule type" value="Genomic_DNA"/>
</dbReference>
<keyword evidence="2" id="KW-0436">Ligase</keyword>
<name>A0ABT1L6Y9_9HYPH</name>
<dbReference type="InterPro" id="IPR020825">
    <property type="entry name" value="Phe-tRNA_synthase-like_B3/B4"/>
</dbReference>
<dbReference type="GO" id="GO:0016874">
    <property type="term" value="F:ligase activity"/>
    <property type="evidence" value="ECO:0007669"/>
    <property type="project" value="UniProtKB-KW"/>
</dbReference>
<accession>A0ABT1L6Y9</accession>
<dbReference type="PANTHER" id="PTHR39209:SF2">
    <property type="entry name" value="CYTOPLASMIC PROTEIN"/>
    <property type="match status" value="1"/>
</dbReference>
<dbReference type="InterPro" id="IPR005146">
    <property type="entry name" value="B3/B4_tRNA-bd"/>
</dbReference>
<dbReference type="Gene3D" id="3.50.40.10">
    <property type="entry name" value="Phenylalanyl-trna Synthetase, Chain B, domain 3"/>
    <property type="match status" value="1"/>
</dbReference>
<dbReference type="SUPFAM" id="SSF56037">
    <property type="entry name" value="PheT/TilS domain"/>
    <property type="match status" value="1"/>
</dbReference>
<comment type="caution">
    <text evidence="2">The sequence shown here is derived from an EMBL/GenBank/DDBJ whole genome shotgun (WGS) entry which is preliminary data.</text>
</comment>
<evidence type="ECO:0000259" key="1">
    <source>
        <dbReference type="SMART" id="SM00873"/>
    </source>
</evidence>